<name>A0A3G3JTJ8_9BACL</name>
<evidence type="ECO:0000313" key="5">
    <source>
        <dbReference type="Proteomes" id="UP000269097"/>
    </source>
</evidence>
<dbReference type="Pfam" id="PF13204">
    <property type="entry name" value="Apiosidase"/>
    <property type="match status" value="1"/>
</dbReference>
<dbReference type="Proteomes" id="UP000269097">
    <property type="component" value="Chromosome"/>
</dbReference>
<dbReference type="Pfam" id="PF16586">
    <property type="entry name" value="DUF5060"/>
    <property type="match status" value="1"/>
</dbReference>
<protein>
    <submittedName>
        <fullName evidence="4">DUF5060 domain-containing protein</fullName>
    </submittedName>
</protein>
<dbReference type="RefSeq" id="WP_123039621.1">
    <property type="nucleotide sequence ID" value="NZ_CP033433.1"/>
</dbReference>
<evidence type="ECO:0000313" key="4">
    <source>
        <dbReference type="EMBL" id="AYQ71558.1"/>
    </source>
</evidence>
<feature type="domain" description="Apiosidase-like catalytic" evidence="1">
    <location>
        <begin position="203"/>
        <end position="462"/>
    </location>
</feature>
<dbReference type="Gene3D" id="2.60.40.3950">
    <property type="match status" value="1"/>
</dbReference>
<sequence length="585" mass="67196">MAFNANTKIGILMKNEAAAEILLRHIPEILFKTAPHIASLMKSVTLEKFEQFHRAELQRPDWLNIVLAELSQLPAEAQALQEEPEIIPSPDYEPASVAAGSATVTAPSQAEQWGIYEIELQGPSHGNPFTDVVLGAEFRTGDRAVRMAGFYDGEGVYRIRFMPDVQGAWTFRTYSSARSLYGIEGSFLSVAPSAGNHGPVCVKNTYHFAHEDGTPYIPVSTTCYAWTHQGNEMEEQTLETLKTSPFNKMRMCVFPKSYLFNSNEPEFYPFEGSLQEGWDYTRFNPAFFRHLENRISDLGKLGIEADLILFHPYDRWGFSEMSRAADDRYLRYIVARLSAYRNVWWSLANEYDLMWSKEEDDWERFAAIVTENDPVGHLISNHNCFAFYDFSKPWVTHCSIQRIDVYKTSEFTKEWRDKWKKPIVIDECAYEGDIDQGWGNITGEEMTRRFWEGAVRGGYVGHGETYLNPEEVLWWSKGGKLTGTSPERIAFLRRITEESPGGVLEPLTSEWDVPCAGIPDEYYLYYFGFTQPGFRHINRTPGIRYQVEVIDTWNMTVEKLEGLYEGSFRIELPGRPYMALRMTRA</sequence>
<keyword evidence="5" id="KW-1185">Reference proteome</keyword>
<dbReference type="SUPFAM" id="SSF51445">
    <property type="entry name" value="(Trans)glycosidases"/>
    <property type="match status" value="1"/>
</dbReference>
<gene>
    <name evidence="4" type="ORF">EAV92_02535</name>
</gene>
<evidence type="ECO:0000259" key="2">
    <source>
        <dbReference type="Pfam" id="PF16586"/>
    </source>
</evidence>
<dbReference type="InterPro" id="IPR032260">
    <property type="entry name" value="DUF5060"/>
</dbReference>
<dbReference type="EMBL" id="CP033433">
    <property type="protein sequence ID" value="AYQ71558.1"/>
    <property type="molecule type" value="Genomic_DNA"/>
</dbReference>
<evidence type="ECO:0000259" key="3">
    <source>
        <dbReference type="Pfam" id="PF18310"/>
    </source>
</evidence>
<dbReference type="Gene3D" id="3.20.20.80">
    <property type="entry name" value="Glycosidases"/>
    <property type="match status" value="1"/>
</dbReference>
<accession>A0A3G3JTJ8</accession>
<dbReference type="AlphaFoldDB" id="A0A3G3JTJ8"/>
<feature type="domain" description="DUF5060" evidence="2">
    <location>
        <begin position="110"/>
        <end position="175"/>
    </location>
</feature>
<evidence type="ECO:0000259" key="1">
    <source>
        <dbReference type="Pfam" id="PF13204"/>
    </source>
</evidence>
<dbReference type="PANTHER" id="PTHR37836:SF2">
    <property type="entry name" value="DUF4038 DOMAIN-CONTAINING PROTEIN"/>
    <property type="match status" value="1"/>
</dbReference>
<proteinExistence type="predicted"/>
<organism evidence="4 5">
    <name type="scientific">Cohnella candidum</name>
    <dbReference type="NCBI Taxonomy" id="2674991"/>
    <lineage>
        <taxon>Bacteria</taxon>
        <taxon>Bacillati</taxon>
        <taxon>Bacillota</taxon>
        <taxon>Bacilli</taxon>
        <taxon>Bacillales</taxon>
        <taxon>Paenibacillaceae</taxon>
        <taxon>Cohnella</taxon>
    </lineage>
</organism>
<dbReference type="Pfam" id="PF18310">
    <property type="entry name" value="DUF5605"/>
    <property type="match status" value="1"/>
</dbReference>
<dbReference type="InterPro" id="IPR041239">
    <property type="entry name" value="DUF5605"/>
</dbReference>
<dbReference type="KEGG" id="coh:EAV92_02535"/>
<reference evidence="4 5" key="1">
    <citation type="submission" date="2018-10" db="EMBL/GenBank/DDBJ databases">
        <title>Genome Sequence of Cohnella sp.</title>
        <authorList>
            <person name="Srinivasan S."/>
            <person name="Kim M.K."/>
        </authorList>
    </citation>
    <scope>NUCLEOTIDE SEQUENCE [LARGE SCALE GENOMIC DNA]</scope>
    <source>
        <strain evidence="4 5">18JY8-7</strain>
    </source>
</reference>
<dbReference type="InterPro" id="IPR025277">
    <property type="entry name" value="Apiosidase-like_cat_dom"/>
</dbReference>
<dbReference type="PANTHER" id="PTHR37836">
    <property type="entry name" value="LMO1036 PROTEIN"/>
    <property type="match status" value="1"/>
</dbReference>
<dbReference type="Gene3D" id="2.60.40.10">
    <property type="entry name" value="Immunoglobulins"/>
    <property type="match status" value="1"/>
</dbReference>
<dbReference type="InterPro" id="IPR017853">
    <property type="entry name" value="GH"/>
</dbReference>
<dbReference type="InterPro" id="IPR013783">
    <property type="entry name" value="Ig-like_fold"/>
</dbReference>
<feature type="domain" description="DUF5605" evidence="3">
    <location>
        <begin position="511"/>
        <end position="583"/>
    </location>
</feature>